<keyword evidence="4 8" id="KW-0378">Hydrolase</keyword>
<reference evidence="10" key="1">
    <citation type="submission" date="2020-05" db="EMBL/GenBank/DDBJ databases">
        <authorList>
            <person name="Zhu T."/>
            <person name="Keshari N."/>
            <person name="Lu X."/>
        </authorList>
    </citation>
    <scope>NUCLEOTIDE SEQUENCE</scope>
    <source>
        <strain evidence="10">NK1-12</strain>
    </source>
</reference>
<evidence type="ECO:0000256" key="7">
    <source>
        <dbReference type="ARBA" id="ARBA00023239"/>
    </source>
</evidence>
<dbReference type="PANTHER" id="PTHR13604:SF0">
    <property type="entry name" value="ABASIC SITE PROCESSING PROTEIN HMCES"/>
    <property type="match status" value="1"/>
</dbReference>
<evidence type="ECO:0000256" key="4">
    <source>
        <dbReference type="ARBA" id="ARBA00022801"/>
    </source>
</evidence>
<evidence type="ECO:0000256" key="9">
    <source>
        <dbReference type="SAM" id="MobiDB-lite"/>
    </source>
</evidence>
<dbReference type="Gene3D" id="3.90.1680.10">
    <property type="entry name" value="SOS response associated peptidase-like"/>
    <property type="match status" value="1"/>
</dbReference>
<dbReference type="SUPFAM" id="SSF143081">
    <property type="entry name" value="BB1717-like"/>
    <property type="match status" value="1"/>
</dbReference>
<protein>
    <recommendedName>
        <fullName evidence="8">Abasic site processing protein</fullName>
        <ecNumber evidence="8">3.4.-.-</ecNumber>
    </recommendedName>
</protein>
<dbReference type="RefSeq" id="WP_316433961.1">
    <property type="nucleotide sequence ID" value="NZ_CP053586.1"/>
</dbReference>
<dbReference type="InterPro" id="IPR003738">
    <property type="entry name" value="SRAP"/>
</dbReference>
<dbReference type="GO" id="GO:0016829">
    <property type="term" value="F:lyase activity"/>
    <property type="evidence" value="ECO:0007669"/>
    <property type="project" value="UniProtKB-KW"/>
</dbReference>
<dbReference type="GO" id="GO:0006508">
    <property type="term" value="P:proteolysis"/>
    <property type="evidence" value="ECO:0007669"/>
    <property type="project" value="UniProtKB-KW"/>
</dbReference>
<comment type="similarity">
    <text evidence="1 8">Belongs to the SOS response-associated peptidase family.</text>
</comment>
<proteinExistence type="inferred from homology"/>
<evidence type="ECO:0000256" key="5">
    <source>
        <dbReference type="ARBA" id="ARBA00023124"/>
    </source>
</evidence>
<dbReference type="GO" id="GO:0003697">
    <property type="term" value="F:single-stranded DNA binding"/>
    <property type="evidence" value="ECO:0007669"/>
    <property type="project" value="InterPro"/>
</dbReference>
<dbReference type="GO" id="GO:0008233">
    <property type="term" value="F:peptidase activity"/>
    <property type="evidence" value="ECO:0007669"/>
    <property type="project" value="UniProtKB-KW"/>
</dbReference>
<keyword evidence="6" id="KW-0238">DNA-binding</keyword>
<feature type="compositionally biased region" description="Polar residues" evidence="9">
    <location>
        <begin position="205"/>
        <end position="214"/>
    </location>
</feature>
<feature type="region of interest" description="Disordered" evidence="9">
    <location>
        <begin position="205"/>
        <end position="227"/>
    </location>
</feature>
<evidence type="ECO:0000256" key="1">
    <source>
        <dbReference type="ARBA" id="ARBA00008136"/>
    </source>
</evidence>
<evidence type="ECO:0000256" key="8">
    <source>
        <dbReference type="RuleBase" id="RU364100"/>
    </source>
</evidence>
<dbReference type="GO" id="GO:0106300">
    <property type="term" value="P:protein-DNA covalent cross-linking repair"/>
    <property type="evidence" value="ECO:0007669"/>
    <property type="project" value="InterPro"/>
</dbReference>
<keyword evidence="3" id="KW-0227">DNA damage</keyword>
<evidence type="ECO:0000256" key="3">
    <source>
        <dbReference type="ARBA" id="ARBA00022763"/>
    </source>
</evidence>
<dbReference type="AlphaFoldDB" id="A0AA97AJ73"/>
<dbReference type="EMBL" id="CP053586">
    <property type="protein sequence ID" value="WNZ22502.1"/>
    <property type="molecule type" value="Genomic_DNA"/>
</dbReference>
<organism evidence="10">
    <name type="scientific">Leptolyngbya sp. NK1-12</name>
    <dbReference type="NCBI Taxonomy" id="2547451"/>
    <lineage>
        <taxon>Bacteria</taxon>
        <taxon>Bacillati</taxon>
        <taxon>Cyanobacteriota</taxon>
        <taxon>Cyanophyceae</taxon>
        <taxon>Leptolyngbyales</taxon>
        <taxon>Leptolyngbyaceae</taxon>
        <taxon>Leptolyngbya group</taxon>
        <taxon>Leptolyngbya</taxon>
    </lineage>
</organism>
<keyword evidence="5" id="KW-0190">Covalent protein-DNA linkage</keyword>
<keyword evidence="2 8" id="KW-0645">Protease</keyword>
<dbReference type="EC" id="3.4.-.-" evidence="8"/>
<evidence type="ECO:0000256" key="6">
    <source>
        <dbReference type="ARBA" id="ARBA00023125"/>
    </source>
</evidence>
<dbReference type="PANTHER" id="PTHR13604">
    <property type="entry name" value="DC12-RELATED"/>
    <property type="match status" value="1"/>
</dbReference>
<dbReference type="Pfam" id="PF02586">
    <property type="entry name" value="SRAP"/>
    <property type="match status" value="1"/>
</dbReference>
<sequence>MCGRFTLTQSAEAIAEAFDLDEVPRFVPGYNIAPTQPVPTIRASKTSGREFDYLYWGLIPSWSKDPTIGARMINARAETVTEKPSFRTAFKRRRCLIVADGFYEWQKLGSKKQPYYFQLKDHQIFGFAGLWEHWHSPEGDEIQSCTILTTAANELMRPVHDRMPVILHPQDYDLWLDPTIQTSERLHSLLRPYPDAEMHAYPVSTRVNSPQNDSPDCIAPLEQASVD</sequence>
<keyword evidence="7" id="KW-0456">Lyase</keyword>
<accession>A0AA97AJ73</accession>
<evidence type="ECO:0000313" key="10">
    <source>
        <dbReference type="EMBL" id="WNZ22502.1"/>
    </source>
</evidence>
<gene>
    <name evidence="10" type="ORF">HJG54_06260</name>
</gene>
<evidence type="ECO:0000256" key="2">
    <source>
        <dbReference type="ARBA" id="ARBA00022670"/>
    </source>
</evidence>
<dbReference type="InterPro" id="IPR036590">
    <property type="entry name" value="SRAP-like"/>
</dbReference>
<name>A0AA97AJ73_9CYAN</name>